<keyword evidence="3" id="KW-1185">Reference proteome</keyword>
<evidence type="ECO:0000313" key="3">
    <source>
        <dbReference type="Proteomes" id="UP000050277"/>
    </source>
</evidence>
<protein>
    <recommendedName>
        <fullName evidence="4">DUF983 domain-containing protein</fullName>
    </recommendedName>
</protein>
<accession>A0A0P6YV30</accession>
<dbReference type="EMBL" id="LGKP01000015">
    <property type="protein sequence ID" value="KPL88943.1"/>
    <property type="molecule type" value="Genomic_DNA"/>
</dbReference>
<proteinExistence type="predicted"/>
<dbReference type="Pfam" id="PF06170">
    <property type="entry name" value="DUF983"/>
    <property type="match status" value="1"/>
</dbReference>
<evidence type="ECO:0000313" key="2">
    <source>
        <dbReference type="EMBL" id="KPL88943.1"/>
    </source>
</evidence>
<keyword evidence="1" id="KW-0472">Membrane</keyword>
<evidence type="ECO:0008006" key="4">
    <source>
        <dbReference type="Google" id="ProtNLM"/>
    </source>
</evidence>
<sequence length="139" mass="15160">MDYARAVLVQGKPMFNALLMLWRGLAGHCPTCGYGRMFKTFFGLNEGCAACGLRYEGTGDQSTGAMGISLTITVALGFAGALILVWQWPAHLILGTAGLISVLSIFQLFCYRVSRGFWIGILAITGAVHEDENRDQFYL</sequence>
<reference evidence="2 3" key="1">
    <citation type="submission" date="2015-07" db="EMBL/GenBank/DDBJ databases">
        <title>Whole genome sequence of Herpetosiphon geysericola DSM 7119.</title>
        <authorList>
            <person name="Hemp J."/>
            <person name="Ward L.M."/>
            <person name="Pace L.A."/>
            <person name="Fischer W.W."/>
        </authorList>
    </citation>
    <scope>NUCLEOTIDE SEQUENCE [LARGE SCALE GENOMIC DNA]</scope>
    <source>
        <strain evidence="2 3">DSM 7119</strain>
    </source>
</reference>
<comment type="caution">
    <text evidence="2">The sequence shown here is derived from an EMBL/GenBank/DDBJ whole genome shotgun (WGS) entry which is preliminary data.</text>
</comment>
<keyword evidence="1" id="KW-1133">Transmembrane helix</keyword>
<keyword evidence="1" id="KW-0812">Transmembrane</keyword>
<dbReference type="AlphaFoldDB" id="A0A0P6YV30"/>
<feature type="transmembrane region" description="Helical" evidence="1">
    <location>
        <begin position="64"/>
        <end position="86"/>
    </location>
</feature>
<organism evidence="2 3">
    <name type="scientific">Herpetosiphon geysericola</name>
    <dbReference type="NCBI Taxonomy" id="70996"/>
    <lineage>
        <taxon>Bacteria</taxon>
        <taxon>Bacillati</taxon>
        <taxon>Chloroflexota</taxon>
        <taxon>Chloroflexia</taxon>
        <taxon>Herpetosiphonales</taxon>
        <taxon>Herpetosiphonaceae</taxon>
        <taxon>Herpetosiphon</taxon>
    </lineage>
</organism>
<dbReference type="STRING" id="70996.SE18_09805"/>
<dbReference type="Proteomes" id="UP000050277">
    <property type="component" value="Unassembled WGS sequence"/>
</dbReference>
<evidence type="ECO:0000256" key="1">
    <source>
        <dbReference type="SAM" id="Phobius"/>
    </source>
</evidence>
<name>A0A0P6YV30_9CHLR</name>
<feature type="transmembrane region" description="Helical" evidence="1">
    <location>
        <begin position="92"/>
        <end position="111"/>
    </location>
</feature>
<gene>
    <name evidence="2" type="ORF">SE18_09805</name>
</gene>
<dbReference type="InterPro" id="IPR009325">
    <property type="entry name" value="DUF983"/>
</dbReference>